<keyword evidence="3" id="KW-0804">Transcription</keyword>
<evidence type="ECO:0000313" key="6">
    <source>
        <dbReference type="Proteomes" id="UP001149140"/>
    </source>
</evidence>
<dbReference type="InterPro" id="IPR011990">
    <property type="entry name" value="TPR-like_helical_dom_sf"/>
</dbReference>
<dbReference type="PROSITE" id="PS50043">
    <property type="entry name" value="HTH_LUXR_2"/>
    <property type="match status" value="1"/>
</dbReference>
<evidence type="ECO:0000313" key="5">
    <source>
        <dbReference type="EMBL" id="MDA0159817.1"/>
    </source>
</evidence>
<proteinExistence type="predicted"/>
<dbReference type="Pfam" id="PF13191">
    <property type="entry name" value="AAA_16"/>
    <property type="match status" value="1"/>
</dbReference>
<dbReference type="Proteomes" id="UP001149140">
    <property type="component" value="Unassembled WGS sequence"/>
</dbReference>
<dbReference type="Gene3D" id="1.10.10.10">
    <property type="entry name" value="Winged helix-like DNA-binding domain superfamily/Winged helix DNA-binding domain"/>
    <property type="match status" value="1"/>
</dbReference>
<dbReference type="SUPFAM" id="SSF52540">
    <property type="entry name" value="P-loop containing nucleoside triphosphate hydrolases"/>
    <property type="match status" value="1"/>
</dbReference>
<dbReference type="RefSeq" id="WP_270038584.1">
    <property type="nucleotide sequence ID" value="NZ_JAPDOD010000003.1"/>
</dbReference>
<dbReference type="InterPro" id="IPR027417">
    <property type="entry name" value="P-loop_NTPase"/>
</dbReference>
<organism evidence="5 6">
    <name type="scientific">Solirubrobacter ginsenosidimutans</name>
    <dbReference type="NCBI Taxonomy" id="490573"/>
    <lineage>
        <taxon>Bacteria</taxon>
        <taxon>Bacillati</taxon>
        <taxon>Actinomycetota</taxon>
        <taxon>Thermoleophilia</taxon>
        <taxon>Solirubrobacterales</taxon>
        <taxon>Solirubrobacteraceae</taxon>
        <taxon>Solirubrobacter</taxon>
    </lineage>
</organism>
<accession>A0A9X3MQ58</accession>
<evidence type="ECO:0000259" key="4">
    <source>
        <dbReference type="PROSITE" id="PS50043"/>
    </source>
</evidence>
<keyword evidence="1" id="KW-0805">Transcription regulation</keyword>
<dbReference type="SMART" id="SM00421">
    <property type="entry name" value="HTH_LUXR"/>
    <property type="match status" value="1"/>
</dbReference>
<dbReference type="Gene3D" id="1.25.40.10">
    <property type="entry name" value="Tetratricopeptide repeat domain"/>
    <property type="match status" value="1"/>
</dbReference>
<dbReference type="AlphaFoldDB" id="A0A9X3MQ58"/>
<feature type="domain" description="HTH luxR-type" evidence="4">
    <location>
        <begin position="858"/>
        <end position="923"/>
    </location>
</feature>
<dbReference type="InterPro" id="IPR041664">
    <property type="entry name" value="AAA_16"/>
</dbReference>
<evidence type="ECO:0000256" key="1">
    <source>
        <dbReference type="ARBA" id="ARBA00023015"/>
    </source>
</evidence>
<name>A0A9X3MQ58_9ACTN</name>
<dbReference type="Pfam" id="PF00196">
    <property type="entry name" value="GerE"/>
    <property type="match status" value="1"/>
</dbReference>
<keyword evidence="6" id="KW-1185">Reference proteome</keyword>
<reference evidence="5" key="1">
    <citation type="submission" date="2022-10" db="EMBL/GenBank/DDBJ databases">
        <title>The WGS of Solirubrobacter ginsenosidimutans DSM 21036.</title>
        <authorList>
            <person name="Jiang Z."/>
        </authorList>
    </citation>
    <scope>NUCLEOTIDE SEQUENCE</scope>
    <source>
        <strain evidence="5">DSM 21036</strain>
    </source>
</reference>
<dbReference type="InterPro" id="IPR016032">
    <property type="entry name" value="Sig_transdc_resp-reg_C-effctor"/>
</dbReference>
<dbReference type="InterPro" id="IPR000792">
    <property type="entry name" value="Tscrpt_reg_LuxR_C"/>
</dbReference>
<protein>
    <submittedName>
        <fullName evidence="5">LuxR C-terminal-related transcriptional regulator</fullName>
    </submittedName>
</protein>
<keyword evidence="2" id="KW-0238">DNA-binding</keyword>
<dbReference type="SUPFAM" id="SSF46894">
    <property type="entry name" value="C-terminal effector domain of the bipartite response regulators"/>
    <property type="match status" value="1"/>
</dbReference>
<evidence type="ECO:0000256" key="3">
    <source>
        <dbReference type="ARBA" id="ARBA00023163"/>
    </source>
</evidence>
<dbReference type="CDD" id="cd06170">
    <property type="entry name" value="LuxR_C_like"/>
    <property type="match status" value="1"/>
</dbReference>
<dbReference type="SUPFAM" id="SSF48452">
    <property type="entry name" value="TPR-like"/>
    <property type="match status" value="1"/>
</dbReference>
<dbReference type="PRINTS" id="PR00038">
    <property type="entry name" value="HTHLUXR"/>
</dbReference>
<dbReference type="InterPro" id="IPR036388">
    <property type="entry name" value="WH-like_DNA-bd_sf"/>
</dbReference>
<dbReference type="EMBL" id="JAPDOD010000003">
    <property type="protein sequence ID" value="MDA0159817.1"/>
    <property type="molecule type" value="Genomic_DNA"/>
</dbReference>
<evidence type="ECO:0000256" key="2">
    <source>
        <dbReference type="ARBA" id="ARBA00023125"/>
    </source>
</evidence>
<dbReference type="GO" id="GO:0003677">
    <property type="term" value="F:DNA binding"/>
    <property type="evidence" value="ECO:0007669"/>
    <property type="project" value="UniProtKB-KW"/>
</dbReference>
<dbReference type="GO" id="GO:0006355">
    <property type="term" value="P:regulation of DNA-templated transcription"/>
    <property type="evidence" value="ECO:0007669"/>
    <property type="project" value="InterPro"/>
</dbReference>
<comment type="caution">
    <text evidence="5">The sequence shown here is derived from an EMBL/GenBank/DDBJ whole genome shotgun (WGS) entry which is preliminary data.</text>
</comment>
<gene>
    <name evidence="5" type="ORF">OM076_06055</name>
</gene>
<dbReference type="PANTHER" id="PTHR44688:SF16">
    <property type="entry name" value="DNA-BINDING TRANSCRIPTIONAL ACTIVATOR DEVR_DOSR"/>
    <property type="match status" value="1"/>
</dbReference>
<dbReference type="PANTHER" id="PTHR44688">
    <property type="entry name" value="DNA-BINDING TRANSCRIPTIONAL ACTIVATOR DEVR_DOSR"/>
    <property type="match status" value="1"/>
</dbReference>
<sequence>MVHSPLPRPGLLGRQRECDSLERLVACVRLGQSGVLVLRGEAGVGKTALLEHLSGAAAGFRIARAAGVESEMELPFAGLHGLCAPMLTHLRGLPGPQRTALSTAFGLDTGPPPDRFMVGLAVLSLLADVAEQQPLLCIVDDAQWLDRVSAETLAFVARRLLAEPIGLVFAVREDGEEHALGGLPELAIGGIAADDARMLLDATIPGPLDERVRARILAEASGNPLALLELPRGLTPAAVAGGFGLPGSMPLISRIEQGFVDQLRPLPSATRQMLLLAAAEPVGDVTLLRRAADLLGIEPRASAPAEAAGLIDIGARVRFRHPLVRSAAYRAAKAPDRRDAHRTLADATDPRLDPDRRAWHRAQAAMGRDEAVAEELVRSAGRAQARGGVAAAAAFLARAAELTPDAARRGERALAAAQAKFESGALEFAQTLLAGAEQCPLDELQRARLARLRAEIVFVLRRGNDAPPLLLDAARAFETLDPAAARETYLKALEAALITGRLNAVSGVREAAEAARAAPAAPRPPRSIDRILDGMATRFTEGPGAGAPPLRRALQGFMDERLDDREATLRWLSLCPVVQSMTVFELWDDDAYETLATRSVRLARETGALTTLAMSLPFLAGLQMFSGDFPGSEASIQESDAIRAATGGARVVLGGLGLCAWLGAEAEAMQLINARNADATVRGEGRVLAMAGCCIGILYNGLGRYDAAIDGALRGSEDDDQMYVGWSLVELIEAATRGGRPEFAASALQRLQERARAAGTDWALGVLARSEALISEGDRADTLYREAIERLGRTRIRVELARAHLLYGEWLRRTGQRVAAREQLRTAHERFADFGAGAFAERARRELLATGETVRRRTSETRDVLTPQEAQIARLAADGQTNPEIGAQLFISPRTVEYHLRKVFAKLGIDSRRELSGLGTLAAPTRDQAR</sequence>